<keyword evidence="3" id="KW-1185">Reference proteome</keyword>
<dbReference type="Proteomes" id="UP000018888">
    <property type="component" value="Unassembled WGS sequence"/>
</dbReference>
<reference evidence="2 3" key="1">
    <citation type="journal article" date="2013" name="Proc. Natl. Acad. Sci. U.S.A.">
        <title>Genome of an arbuscular mycorrhizal fungus provides insight into the oldest plant symbiosis.</title>
        <authorList>
            <person name="Tisserant E."/>
            <person name="Malbreil M."/>
            <person name="Kuo A."/>
            <person name="Kohler A."/>
            <person name="Symeonidi A."/>
            <person name="Balestrini R."/>
            <person name="Charron P."/>
            <person name="Duensing N."/>
            <person name="Frei Dit Frey N."/>
            <person name="Gianinazzi-Pearson V."/>
            <person name="Gilbert L.B."/>
            <person name="Handa Y."/>
            <person name="Herr J.R."/>
            <person name="Hijri M."/>
            <person name="Koul R."/>
            <person name="Kawaguchi M."/>
            <person name="Krajinski F."/>
            <person name="Lammers P.J."/>
            <person name="Masclaux F.G."/>
            <person name="Murat C."/>
            <person name="Morin E."/>
            <person name="Ndikumana S."/>
            <person name="Pagni M."/>
            <person name="Petitpierre D."/>
            <person name="Requena N."/>
            <person name="Rosikiewicz P."/>
            <person name="Riley R."/>
            <person name="Saito K."/>
            <person name="San Clemente H."/>
            <person name="Shapiro H."/>
            <person name="van Tuinen D."/>
            <person name="Becard G."/>
            <person name="Bonfante P."/>
            <person name="Paszkowski U."/>
            <person name="Shachar-Hill Y.Y."/>
            <person name="Tuskan G.A."/>
            <person name="Young P.W."/>
            <person name="Sanders I.R."/>
            <person name="Henrissat B."/>
            <person name="Rensing S.A."/>
            <person name="Grigoriev I.V."/>
            <person name="Corradi N."/>
            <person name="Roux C."/>
            <person name="Martin F."/>
        </authorList>
    </citation>
    <scope>NUCLEOTIDE SEQUENCE [LARGE SCALE GENOMIC DNA]</scope>
    <source>
        <strain evidence="2 3">DAOM 197198</strain>
    </source>
</reference>
<gene>
    <name evidence="2" type="ORF">GLOIN_2v1515096</name>
</gene>
<comment type="caution">
    <text evidence="2">The sequence shown here is derived from an EMBL/GenBank/DDBJ whole genome shotgun (WGS) entry which is preliminary data.</text>
</comment>
<evidence type="ECO:0000313" key="2">
    <source>
        <dbReference type="EMBL" id="POG80720.1"/>
    </source>
</evidence>
<name>A0A2P4QSV9_RHIID</name>
<keyword evidence="1" id="KW-0472">Membrane</keyword>
<evidence type="ECO:0000313" key="3">
    <source>
        <dbReference type="Proteomes" id="UP000018888"/>
    </source>
</evidence>
<protein>
    <submittedName>
        <fullName evidence="2">Uncharacterized protein</fullName>
    </submittedName>
</protein>
<keyword evidence="1" id="KW-1133">Transmembrane helix</keyword>
<dbReference type="AlphaFoldDB" id="A0A2P4QSV9"/>
<dbReference type="EMBL" id="AUPC02000016">
    <property type="protein sequence ID" value="POG80720.1"/>
    <property type="molecule type" value="Genomic_DNA"/>
</dbReference>
<feature type="transmembrane region" description="Helical" evidence="1">
    <location>
        <begin position="15"/>
        <end position="35"/>
    </location>
</feature>
<keyword evidence="1" id="KW-0812">Transmembrane</keyword>
<proteinExistence type="predicted"/>
<evidence type="ECO:0000256" key="1">
    <source>
        <dbReference type="SAM" id="Phobius"/>
    </source>
</evidence>
<sequence length="84" mass="9712">MTCVYSSLKNYDYPIVLKLCFMSSIKSMCIVYLIARGSAIFVNLVYYKSSIIIVLLTHKLISSTILLLIFPLLHEVMKIYFLPR</sequence>
<feature type="transmembrane region" description="Helical" evidence="1">
    <location>
        <begin position="47"/>
        <end position="73"/>
    </location>
</feature>
<reference evidence="2 3" key="2">
    <citation type="journal article" date="2018" name="New Phytol.">
        <title>High intraspecific genome diversity in the model arbuscular mycorrhizal symbiont Rhizophagus irregularis.</title>
        <authorList>
            <person name="Chen E.C.H."/>
            <person name="Morin E."/>
            <person name="Beaudet D."/>
            <person name="Noel J."/>
            <person name="Yildirir G."/>
            <person name="Ndikumana S."/>
            <person name="Charron P."/>
            <person name="St-Onge C."/>
            <person name="Giorgi J."/>
            <person name="Kruger M."/>
            <person name="Marton T."/>
            <person name="Ropars J."/>
            <person name="Grigoriev I.V."/>
            <person name="Hainaut M."/>
            <person name="Henrissat B."/>
            <person name="Roux C."/>
            <person name="Martin F."/>
            <person name="Corradi N."/>
        </authorList>
    </citation>
    <scope>NUCLEOTIDE SEQUENCE [LARGE SCALE GENOMIC DNA]</scope>
    <source>
        <strain evidence="2 3">DAOM 197198</strain>
    </source>
</reference>
<accession>A0A2P4QSV9</accession>
<organism evidence="2 3">
    <name type="scientific">Rhizophagus irregularis (strain DAOM 181602 / DAOM 197198 / MUCL 43194)</name>
    <name type="common">Arbuscular mycorrhizal fungus</name>
    <name type="synonym">Glomus intraradices</name>
    <dbReference type="NCBI Taxonomy" id="747089"/>
    <lineage>
        <taxon>Eukaryota</taxon>
        <taxon>Fungi</taxon>
        <taxon>Fungi incertae sedis</taxon>
        <taxon>Mucoromycota</taxon>
        <taxon>Glomeromycotina</taxon>
        <taxon>Glomeromycetes</taxon>
        <taxon>Glomerales</taxon>
        <taxon>Glomeraceae</taxon>
        <taxon>Rhizophagus</taxon>
    </lineage>
</organism>